<accession>A0A852Z4X0</accession>
<dbReference type="EMBL" id="JACBZH010000001">
    <property type="protein sequence ID" value="NYH87871.1"/>
    <property type="molecule type" value="Genomic_DNA"/>
</dbReference>
<dbReference type="InterPro" id="IPR029050">
    <property type="entry name" value="Immunoprotect_excell_Ig-like"/>
</dbReference>
<dbReference type="InterPro" id="IPR029051">
    <property type="entry name" value="DUF4352"/>
</dbReference>
<dbReference type="Proteomes" id="UP000579605">
    <property type="component" value="Unassembled WGS sequence"/>
</dbReference>
<organism evidence="4 5">
    <name type="scientific">Actinopolymorpha rutila</name>
    <dbReference type="NCBI Taxonomy" id="446787"/>
    <lineage>
        <taxon>Bacteria</taxon>
        <taxon>Bacillati</taxon>
        <taxon>Actinomycetota</taxon>
        <taxon>Actinomycetes</taxon>
        <taxon>Propionibacteriales</taxon>
        <taxon>Actinopolymorphaceae</taxon>
        <taxon>Actinopolymorpha</taxon>
    </lineage>
</organism>
<feature type="region of interest" description="Disordered" evidence="2">
    <location>
        <begin position="31"/>
        <end position="104"/>
    </location>
</feature>
<proteinExistence type="predicted"/>
<keyword evidence="1" id="KW-0732">Signal</keyword>
<feature type="domain" description="DUF4352" evidence="3">
    <location>
        <begin position="111"/>
        <end position="233"/>
    </location>
</feature>
<sequence length="239" mass="24959">MKKLGIGCLAILGAVFGLVLIIGVGAALSGGGDDAAATDQTDTTVDESADKPAAADTKKADTEKADTEKADTEKADTEKADTEKADTEKADTEKAKSEKAAPAKKVDDTAGIGDAVRDGDFTFTVTKVTKGPARIGNEYLNTKPQGKFVYVYLTVENHGKEAGTFLGDDQYLFDTQGRKASADSEAAVYLDDSQSLLEEINPGNKLSGIVVFDIPTDATPASLELHDSMFSGGVKVAVK</sequence>
<dbReference type="RefSeq" id="WP_202889109.1">
    <property type="nucleotide sequence ID" value="NZ_BAAARR010000015.1"/>
</dbReference>
<evidence type="ECO:0000313" key="4">
    <source>
        <dbReference type="EMBL" id="NYH87871.1"/>
    </source>
</evidence>
<protein>
    <recommendedName>
        <fullName evidence="3">DUF4352 domain-containing protein</fullName>
    </recommendedName>
</protein>
<dbReference type="AlphaFoldDB" id="A0A852Z4X0"/>
<dbReference type="Pfam" id="PF11611">
    <property type="entry name" value="DUF4352"/>
    <property type="match status" value="1"/>
</dbReference>
<evidence type="ECO:0000256" key="1">
    <source>
        <dbReference type="ARBA" id="ARBA00022729"/>
    </source>
</evidence>
<dbReference type="Gene3D" id="2.60.40.1240">
    <property type="match status" value="1"/>
</dbReference>
<evidence type="ECO:0000259" key="3">
    <source>
        <dbReference type="Pfam" id="PF11611"/>
    </source>
</evidence>
<evidence type="ECO:0000256" key="2">
    <source>
        <dbReference type="SAM" id="MobiDB-lite"/>
    </source>
</evidence>
<comment type="caution">
    <text evidence="4">The sequence shown here is derived from an EMBL/GenBank/DDBJ whole genome shotgun (WGS) entry which is preliminary data.</text>
</comment>
<feature type="compositionally biased region" description="Basic and acidic residues" evidence="2">
    <location>
        <begin position="56"/>
        <end position="104"/>
    </location>
</feature>
<reference evidence="4 5" key="1">
    <citation type="submission" date="2020-07" db="EMBL/GenBank/DDBJ databases">
        <title>Sequencing the genomes of 1000 actinobacteria strains.</title>
        <authorList>
            <person name="Klenk H.-P."/>
        </authorList>
    </citation>
    <scope>NUCLEOTIDE SEQUENCE [LARGE SCALE GENOMIC DNA]</scope>
    <source>
        <strain evidence="4 5">DSM 18448</strain>
    </source>
</reference>
<gene>
    <name evidence="4" type="ORF">F4554_000509</name>
</gene>
<name>A0A852Z4X0_9ACTN</name>
<evidence type="ECO:0000313" key="5">
    <source>
        <dbReference type="Proteomes" id="UP000579605"/>
    </source>
</evidence>
<keyword evidence="5" id="KW-1185">Reference proteome</keyword>
<feature type="compositionally biased region" description="Low complexity" evidence="2">
    <location>
        <begin position="34"/>
        <end position="43"/>
    </location>
</feature>